<dbReference type="Gene3D" id="3.40.50.300">
    <property type="entry name" value="P-loop containing nucleotide triphosphate hydrolases"/>
    <property type="match status" value="1"/>
</dbReference>
<gene>
    <name evidence="2" type="ORF">ENP55_03640</name>
</gene>
<dbReference type="Gene3D" id="1.10.8.80">
    <property type="entry name" value="Magnesium chelatase subunit I, C-Terminal domain"/>
    <property type="match status" value="1"/>
</dbReference>
<dbReference type="Pfam" id="PF17863">
    <property type="entry name" value="AAA_lid_2"/>
    <property type="match status" value="1"/>
</dbReference>
<dbReference type="SMART" id="SM00382">
    <property type="entry name" value="AAA"/>
    <property type="match status" value="1"/>
</dbReference>
<dbReference type="PIRSF" id="PIRSF002849">
    <property type="entry name" value="AAA_ATPase_chaperone_MoxR_prd"/>
    <property type="match status" value="1"/>
</dbReference>
<reference evidence="2" key="1">
    <citation type="journal article" date="2020" name="mSystems">
        <title>Genome- and Community-Level Interaction Insights into Carbon Utilization and Element Cycling Functions of Hydrothermarchaeota in Hydrothermal Sediment.</title>
        <authorList>
            <person name="Zhou Z."/>
            <person name="Liu Y."/>
            <person name="Xu W."/>
            <person name="Pan J."/>
            <person name="Luo Z.H."/>
            <person name="Li M."/>
        </authorList>
    </citation>
    <scope>NUCLEOTIDE SEQUENCE [LARGE SCALE GENOMIC DNA]</scope>
    <source>
        <strain evidence="2">SpSt-23</strain>
    </source>
</reference>
<evidence type="ECO:0000259" key="1">
    <source>
        <dbReference type="SMART" id="SM00382"/>
    </source>
</evidence>
<dbReference type="GO" id="GO:0016887">
    <property type="term" value="F:ATP hydrolysis activity"/>
    <property type="evidence" value="ECO:0007669"/>
    <property type="project" value="InterPro"/>
</dbReference>
<organism evidence="2">
    <name type="scientific">Thermosphaera aggregans</name>
    <dbReference type="NCBI Taxonomy" id="54254"/>
    <lineage>
        <taxon>Archaea</taxon>
        <taxon>Thermoproteota</taxon>
        <taxon>Thermoprotei</taxon>
        <taxon>Desulfurococcales</taxon>
        <taxon>Desulfurococcaceae</taxon>
        <taxon>Thermosphaera</taxon>
    </lineage>
</organism>
<dbReference type="EMBL" id="DSJT01000022">
    <property type="protein sequence ID" value="HEF87377.1"/>
    <property type="molecule type" value="Genomic_DNA"/>
</dbReference>
<proteinExistence type="predicted"/>
<protein>
    <submittedName>
        <fullName evidence="2">MoxR family ATPase</fullName>
    </submittedName>
</protein>
<dbReference type="PANTHER" id="PTHR42759:SF5">
    <property type="entry name" value="METHANOL DEHYDROGENASE REGULATOR"/>
    <property type="match status" value="1"/>
</dbReference>
<dbReference type="InterPro" id="IPR041628">
    <property type="entry name" value="ChlI/MoxR_AAA_lid"/>
</dbReference>
<feature type="domain" description="AAA+ ATPase" evidence="1">
    <location>
        <begin position="47"/>
        <end position="188"/>
    </location>
</feature>
<dbReference type="InterPro" id="IPR027417">
    <property type="entry name" value="P-loop_NTPase"/>
</dbReference>
<dbReference type="InterPro" id="IPR003593">
    <property type="entry name" value="AAA+_ATPase"/>
</dbReference>
<evidence type="ECO:0000313" key="2">
    <source>
        <dbReference type="EMBL" id="HEF87377.1"/>
    </source>
</evidence>
<sequence length="325" mass="36223">MLINLAMLKDYSVVFMFFKLVDTQLLSSGVLIEKEFEVKMLVACLIARGHALLEGVPGVAKTSMAKSVAKLFDLGFKRVQMTPDLLPGDIIGFYVFDQKTGEFRLRKGPIFTNILLADEVNRASPRTQSALLEAMQERQVTIEGDSFRLEEPFMVVATQNPVEMEGVFPLPEAQLDRFLVKINTGYPSREGFKTLLKKVDELESVIEGLKPVVSREQVVKAIHEAKNITVDEAIYDYIVSIVEETRTHPAVKLGGSPRAGIAILRLSRAWAYLEGRNYVIPDDVKAVAKPALAHRLVLKPEYEVEGVSAEKIVDDVLNKVQVPKP</sequence>
<dbReference type="AlphaFoldDB" id="A0A7C2BKT6"/>
<comment type="caution">
    <text evidence="2">The sequence shown here is derived from an EMBL/GenBank/DDBJ whole genome shotgun (WGS) entry which is preliminary data.</text>
</comment>
<dbReference type="InterPro" id="IPR011703">
    <property type="entry name" value="ATPase_AAA-3"/>
</dbReference>
<dbReference type="GO" id="GO:0005524">
    <property type="term" value="F:ATP binding"/>
    <property type="evidence" value="ECO:0007669"/>
    <property type="project" value="InterPro"/>
</dbReference>
<dbReference type="SUPFAM" id="SSF52540">
    <property type="entry name" value="P-loop containing nucleoside triphosphate hydrolases"/>
    <property type="match status" value="1"/>
</dbReference>
<name>A0A7C2BKT6_9CREN</name>
<dbReference type="PANTHER" id="PTHR42759">
    <property type="entry name" value="MOXR FAMILY PROTEIN"/>
    <property type="match status" value="1"/>
</dbReference>
<dbReference type="Pfam" id="PF07726">
    <property type="entry name" value="AAA_3"/>
    <property type="match status" value="1"/>
</dbReference>
<accession>A0A7C2BKT6</accession>
<dbReference type="InterPro" id="IPR050764">
    <property type="entry name" value="CbbQ/NirQ/NorQ/GpvN"/>
</dbReference>